<dbReference type="EMBL" id="JAJVDC020000257">
    <property type="protein sequence ID" value="KAL1616718.1"/>
    <property type="molecule type" value="Genomic_DNA"/>
</dbReference>
<keyword evidence="3" id="KW-0805">Transcription regulation</keyword>
<dbReference type="InterPro" id="IPR021627">
    <property type="entry name" value="Mediator_Med27"/>
</dbReference>
<protein>
    <recommendedName>
        <fullName evidence="9">Mediator of RNA polymerase II transcription subunit 27</fullName>
    </recommendedName>
</protein>
<comment type="similarity">
    <text evidence="2">Belongs to the Mediator complex subunit 27 family.</text>
</comment>
<feature type="region of interest" description="Disordered" evidence="6">
    <location>
        <begin position="118"/>
        <end position="139"/>
    </location>
</feature>
<dbReference type="Pfam" id="PF11571">
    <property type="entry name" value="Med27"/>
    <property type="match status" value="1"/>
</dbReference>
<evidence type="ECO:0000256" key="4">
    <source>
        <dbReference type="ARBA" id="ARBA00023163"/>
    </source>
</evidence>
<keyword evidence="8" id="KW-1185">Reference proteome</keyword>
<gene>
    <name evidence="7" type="ORF">SLS56_011312</name>
</gene>
<keyword evidence="5" id="KW-0539">Nucleus</keyword>
<proteinExistence type="inferred from homology"/>
<feature type="compositionally biased region" description="Basic residues" evidence="6">
    <location>
        <begin position="121"/>
        <end position="132"/>
    </location>
</feature>
<comment type="caution">
    <text evidence="7">The sequence shown here is derived from an EMBL/GenBank/DDBJ whole genome shotgun (WGS) entry which is preliminary data.</text>
</comment>
<reference evidence="7 8" key="1">
    <citation type="submission" date="2024-02" db="EMBL/GenBank/DDBJ databases">
        <title>De novo assembly and annotation of 12 fungi associated with fruit tree decline syndrome in Ontario, Canada.</title>
        <authorList>
            <person name="Sulman M."/>
            <person name="Ellouze W."/>
            <person name="Ilyukhin E."/>
        </authorList>
    </citation>
    <scope>NUCLEOTIDE SEQUENCE [LARGE SCALE GENOMIC DNA]</scope>
    <source>
        <strain evidence="7 8">M1-105</strain>
    </source>
</reference>
<sequence length="283" mass="31197">MSTAQAKQDGDGPWDEARCIAALATLEKLQDQLDELRLVVPNLVAPFTSPQDSPQAVSGDFRRTAIAVQKSQQVFDRTWKSEDVQDILAHATQSLKADPNLTKGASVQRYGWIDVAEKHQRPAKSKEKRSRGKGGDAEDKFDASAIMPAINAFKEAHPDFKVDVEEGRMITIMFKVSSMVLKFQVICNVDPGDHATFMVECPGNMPLFSAITRCIASRPRPNDLSYLLDMIAAYTNTRTAKCAKCGKLLDNAALSPAARRSKQTTNADGNQQTVWEPFHEACL</sequence>
<evidence type="ECO:0000256" key="5">
    <source>
        <dbReference type="ARBA" id="ARBA00023242"/>
    </source>
</evidence>
<organism evidence="7 8">
    <name type="scientific">Neofusicoccum ribis</name>
    <dbReference type="NCBI Taxonomy" id="45134"/>
    <lineage>
        <taxon>Eukaryota</taxon>
        <taxon>Fungi</taxon>
        <taxon>Dikarya</taxon>
        <taxon>Ascomycota</taxon>
        <taxon>Pezizomycotina</taxon>
        <taxon>Dothideomycetes</taxon>
        <taxon>Dothideomycetes incertae sedis</taxon>
        <taxon>Botryosphaeriales</taxon>
        <taxon>Botryosphaeriaceae</taxon>
        <taxon>Neofusicoccum</taxon>
    </lineage>
</organism>
<evidence type="ECO:0000256" key="6">
    <source>
        <dbReference type="SAM" id="MobiDB-lite"/>
    </source>
</evidence>
<evidence type="ECO:0000256" key="2">
    <source>
        <dbReference type="ARBA" id="ARBA00008048"/>
    </source>
</evidence>
<evidence type="ECO:0000313" key="8">
    <source>
        <dbReference type="Proteomes" id="UP001521116"/>
    </source>
</evidence>
<keyword evidence="4" id="KW-0804">Transcription</keyword>
<name>A0ABR3SBW8_9PEZI</name>
<comment type="subcellular location">
    <subcellularLocation>
        <location evidence="1">Nucleus</location>
    </subcellularLocation>
</comment>
<evidence type="ECO:0000256" key="1">
    <source>
        <dbReference type="ARBA" id="ARBA00004123"/>
    </source>
</evidence>
<accession>A0ABR3SBW8</accession>
<evidence type="ECO:0000256" key="3">
    <source>
        <dbReference type="ARBA" id="ARBA00023015"/>
    </source>
</evidence>
<dbReference type="Proteomes" id="UP001521116">
    <property type="component" value="Unassembled WGS sequence"/>
</dbReference>
<evidence type="ECO:0000313" key="7">
    <source>
        <dbReference type="EMBL" id="KAL1616718.1"/>
    </source>
</evidence>
<evidence type="ECO:0008006" key="9">
    <source>
        <dbReference type="Google" id="ProtNLM"/>
    </source>
</evidence>